<dbReference type="InterPro" id="IPR020635">
    <property type="entry name" value="Tyr_kinase_cat_dom"/>
</dbReference>
<dbReference type="InterPro" id="IPR001245">
    <property type="entry name" value="Ser-Thr/Tyr_kinase_cat_dom"/>
</dbReference>
<keyword evidence="4" id="KW-0597">Phosphoprotein</keyword>
<dbReference type="InterPro" id="IPR000719">
    <property type="entry name" value="Prot_kinase_dom"/>
</dbReference>
<evidence type="ECO:0000256" key="1">
    <source>
        <dbReference type="ARBA" id="ARBA00004251"/>
    </source>
</evidence>
<dbReference type="GO" id="GO:0007411">
    <property type="term" value="P:axon guidance"/>
    <property type="evidence" value="ECO:0007669"/>
    <property type="project" value="TreeGrafter"/>
</dbReference>
<keyword evidence="6 16" id="KW-0812">Transmembrane</keyword>
<dbReference type="Gene3D" id="2.60.40.10">
    <property type="entry name" value="Immunoglobulins"/>
    <property type="match status" value="1"/>
</dbReference>
<evidence type="ECO:0000256" key="16">
    <source>
        <dbReference type="SAM" id="Phobius"/>
    </source>
</evidence>
<feature type="domain" description="Fibronectin type-III" evidence="19">
    <location>
        <begin position="57"/>
        <end position="158"/>
    </location>
</feature>
<dbReference type="InterPro" id="IPR036116">
    <property type="entry name" value="FN3_sf"/>
</dbReference>
<evidence type="ECO:0000256" key="12">
    <source>
        <dbReference type="ARBA" id="ARBA00023136"/>
    </source>
</evidence>
<evidence type="ECO:0000256" key="5">
    <source>
        <dbReference type="ARBA" id="ARBA00022679"/>
    </source>
</evidence>
<dbReference type="InterPro" id="IPR013783">
    <property type="entry name" value="Ig-like_fold"/>
</dbReference>
<dbReference type="GO" id="GO:0005886">
    <property type="term" value="C:plasma membrane"/>
    <property type="evidence" value="ECO:0007669"/>
    <property type="project" value="UniProtKB-SubCell"/>
</dbReference>
<comment type="caution">
    <text evidence="21">The sequence shown here is derived from an EMBL/GenBank/DDBJ whole genome shotgun (WGS) entry which is preliminary data.</text>
</comment>
<dbReference type="CDD" id="cd00063">
    <property type="entry name" value="FN3"/>
    <property type="match status" value="2"/>
</dbReference>
<dbReference type="InterPro" id="IPR011009">
    <property type="entry name" value="Kinase-like_dom_sf"/>
</dbReference>
<keyword evidence="13" id="KW-0829">Tyrosine-protein kinase</keyword>
<evidence type="ECO:0000256" key="7">
    <source>
        <dbReference type="ARBA" id="ARBA00022729"/>
    </source>
</evidence>
<evidence type="ECO:0000256" key="8">
    <source>
        <dbReference type="ARBA" id="ARBA00022741"/>
    </source>
</evidence>
<evidence type="ECO:0000256" key="9">
    <source>
        <dbReference type="ARBA" id="ARBA00022777"/>
    </source>
</evidence>
<dbReference type="InterPro" id="IPR003961">
    <property type="entry name" value="FN3_dom"/>
</dbReference>
<dbReference type="InterPro" id="IPR001660">
    <property type="entry name" value="SAM"/>
</dbReference>
<dbReference type="PRINTS" id="PR00109">
    <property type="entry name" value="TYRKINASE"/>
</dbReference>
<dbReference type="EC" id="2.7.10.1" evidence="2"/>
<keyword evidence="10" id="KW-0067">ATP-binding</keyword>
<dbReference type="PROSITE" id="PS50853">
    <property type="entry name" value="FN3"/>
    <property type="match status" value="1"/>
</dbReference>
<evidence type="ECO:0000256" key="15">
    <source>
        <dbReference type="ARBA" id="ARBA00023180"/>
    </source>
</evidence>
<keyword evidence="8" id="KW-0547">Nucleotide-binding</keyword>
<evidence type="ECO:0000256" key="3">
    <source>
        <dbReference type="ARBA" id="ARBA00022475"/>
    </source>
</evidence>
<dbReference type="SUPFAM" id="SSF56112">
    <property type="entry name" value="Protein kinase-like (PK-like)"/>
    <property type="match status" value="1"/>
</dbReference>
<comment type="subcellular location">
    <subcellularLocation>
        <location evidence="1">Cell membrane</location>
        <topology evidence="1">Single-pass type I membrane protein</topology>
    </subcellularLocation>
</comment>
<keyword evidence="3" id="KW-1003">Cell membrane</keyword>
<keyword evidence="14" id="KW-0675">Receptor</keyword>
<evidence type="ECO:0000256" key="14">
    <source>
        <dbReference type="ARBA" id="ARBA00023170"/>
    </source>
</evidence>
<keyword evidence="5" id="KW-0808">Transferase</keyword>
<dbReference type="PROSITE" id="PS50011">
    <property type="entry name" value="PROTEIN_KINASE_DOM"/>
    <property type="match status" value="1"/>
</dbReference>
<keyword evidence="12 16" id="KW-0472">Membrane</keyword>
<feature type="transmembrane region" description="Helical" evidence="16">
    <location>
        <begin position="271"/>
        <end position="293"/>
    </location>
</feature>
<dbReference type="PROSITE" id="PS51065">
    <property type="entry name" value="NHR"/>
    <property type="match status" value="1"/>
</dbReference>
<dbReference type="Proteomes" id="UP000681967">
    <property type="component" value="Unassembled WGS sequence"/>
</dbReference>
<dbReference type="Gene3D" id="2.10.50.10">
    <property type="entry name" value="Tumor Necrosis Factor Receptor, subunit A, domain 2"/>
    <property type="match status" value="1"/>
</dbReference>
<feature type="domain" description="Protein kinase" evidence="17">
    <location>
        <begin position="322"/>
        <end position="605"/>
    </location>
</feature>
<proteinExistence type="predicted"/>
<dbReference type="Pfam" id="PF07714">
    <property type="entry name" value="PK_Tyr_Ser-Thr"/>
    <property type="match status" value="1"/>
</dbReference>
<protein>
    <recommendedName>
        <fullName evidence="2">receptor protein-tyrosine kinase</fullName>
        <ecNumber evidence="2">2.7.10.1</ecNumber>
    </recommendedName>
</protein>
<evidence type="ECO:0000256" key="4">
    <source>
        <dbReference type="ARBA" id="ARBA00022553"/>
    </source>
</evidence>
<dbReference type="InterPro" id="IPR006573">
    <property type="entry name" value="NHR_dom"/>
</dbReference>
<keyword evidence="11 16" id="KW-1133">Transmembrane helix</keyword>
<evidence type="ECO:0000259" key="17">
    <source>
        <dbReference type="PROSITE" id="PS50011"/>
    </source>
</evidence>
<dbReference type="PANTHER" id="PTHR46877">
    <property type="entry name" value="EPH RECEPTOR A5"/>
    <property type="match status" value="1"/>
</dbReference>
<name>A0A8S2NWA1_9BILA</name>
<reference evidence="21" key="1">
    <citation type="submission" date="2021-02" db="EMBL/GenBank/DDBJ databases">
        <authorList>
            <person name="Nowell W R."/>
        </authorList>
    </citation>
    <scope>NUCLEOTIDE SEQUENCE</scope>
</reference>
<dbReference type="SMART" id="SM00219">
    <property type="entry name" value="TyrKc"/>
    <property type="match status" value="1"/>
</dbReference>
<dbReference type="Gene3D" id="1.10.150.50">
    <property type="entry name" value="Transcription Factor, Ets-1"/>
    <property type="match status" value="1"/>
</dbReference>
<keyword evidence="15" id="KW-0325">Glycoprotein</keyword>
<evidence type="ECO:0000313" key="22">
    <source>
        <dbReference type="EMBL" id="CAF4072668.1"/>
    </source>
</evidence>
<dbReference type="Pfam" id="PF00041">
    <property type="entry name" value="fn3"/>
    <property type="match status" value="1"/>
</dbReference>
<gene>
    <name evidence="21" type="ORF">BYL167_LOCUS14817</name>
    <name evidence="22" type="ORF">GIL414_LOCUS15601</name>
</gene>
<feature type="domain" description="SAM" evidence="18">
    <location>
        <begin position="631"/>
        <end position="697"/>
    </location>
</feature>
<dbReference type="InterPro" id="IPR013761">
    <property type="entry name" value="SAM/pointed_sf"/>
</dbReference>
<evidence type="ECO:0000313" key="23">
    <source>
        <dbReference type="Proteomes" id="UP000681967"/>
    </source>
</evidence>
<keyword evidence="9" id="KW-0418">Kinase</keyword>
<feature type="domain" description="NHR" evidence="20">
    <location>
        <begin position="668"/>
        <end position="714"/>
    </location>
</feature>
<dbReference type="SMART" id="SM00060">
    <property type="entry name" value="FN3"/>
    <property type="match status" value="2"/>
</dbReference>
<keyword evidence="7" id="KW-0732">Signal</keyword>
<dbReference type="Gene3D" id="1.10.510.10">
    <property type="entry name" value="Transferase(Phosphotransferase) domain 1"/>
    <property type="match status" value="1"/>
</dbReference>
<dbReference type="PROSITE" id="PS50105">
    <property type="entry name" value="SAM_DOMAIN"/>
    <property type="match status" value="1"/>
</dbReference>
<evidence type="ECO:0000259" key="20">
    <source>
        <dbReference type="PROSITE" id="PS51065"/>
    </source>
</evidence>
<evidence type="ECO:0000256" key="10">
    <source>
        <dbReference type="ARBA" id="ARBA00022840"/>
    </source>
</evidence>
<dbReference type="PROSITE" id="PS00109">
    <property type="entry name" value="PROTEIN_KINASE_TYR"/>
    <property type="match status" value="1"/>
</dbReference>
<evidence type="ECO:0000256" key="11">
    <source>
        <dbReference type="ARBA" id="ARBA00022989"/>
    </source>
</evidence>
<dbReference type="InterPro" id="IPR050449">
    <property type="entry name" value="Ephrin_rcpt_TKs"/>
</dbReference>
<dbReference type="Pfam" id="PF14575">
    <property type="entry name" value="EphA2_TM"/>
    <property type="match status" value="1"/>
</dbReference>
<dbReference type="InterPro" id="IPR027936">
    <property type="entry name" value="Eph_TM"/>
</dbReference>
<dbReference type="GO" id="GO:0005005">
    <property type="term" value="F:transmembrane-ephrin receptor activity"/>
    <property type="evidence" value="ECO:0007669"/>
    <property type="project" value="TreeGrafter"/>
</dbReference>
<evidence type="ECO:0000259" key="18">
    <source>
        <dbReference type="PROSITE" id="PS50105"/>
    </source>
</evidence>
<dbReference type="SUPFAM" id="SSF49265">
    <property type="entry name" value="Fibronectin type III"/>
    <property type="match status" value="1"/>
</dbReference>
<sequence length="714" mass="81683">CSIGTFKSTISNNYRCERCPLNSHTKDKGASSCICNDGFFRLNVSLSNSPCFGSPIEPQNVTVDDIDQASIKISWKRSIDNANDIVYRIECNRLVEGRLIPCESYISYQPNRTFINGSSVQMLGLDADTNYNIELYAEHLSTHLLSKSVDLSFTTKRPIPKLIRDINIRRISLNTIIISWSSNDFDQYQIRYWPLNDDNKKFLRTLLFNNFTLITQSDNYKFQLRGHTRFGWSLYTQEKSLSVSSLLVDEQYLANTKLTDVTTKFVENKTILLIGPFIILLLLITVIILAFIYSKKRRTCRLKTASDCESLDYQKRQVSGHYGPDAFFNSGWSAPLWPPIPTTSKTYIDPHTYEDPTKAVRDFARELDPNLIVIESVIGGGAIEKTRLDFLSEASIMGQFDDENVIYLEGVVTKHHPIMIVTEYMENGSLDAYLRANEGNKCLDALQLTRMLRGIASGMKYLSDMKYVHRDLAARNILVNKDLVCKVADFGLSREIDDGDSYTTKGGKIPIRWTAIEAIDYRKFTSASDVWSFGVLCWEVVSFGERPFWNWSNQDVIKAIKNSYRLPPPMGCPDVLYKLMLVCWNEEYLERPKFTDIVQQLTQFIQVPSRLLSLAKQRFVFVNHPDQPNFAQVTSIIDWLHNLQLDRLIRLFMSAGYTNLSQICHFNQSDLHDIIGNSITLDEQTRLLDSLKHVRSQLVLISSKSLLPGEGYLV</sequence>
<dbReference type="InterPro" id="IPR008266">
    <property type="entry name" value="Tyr_kinase_AS"/>
</dbReference>
<dbReference type="FunFam" id="1.10.510.10:FF:000268">
    <property type="entry name" value="Receptor protein-tyrosine kinase"/>
    <property type="match status" value="1"/>
</dbReference>
<dbReference type="SUPFAM" id="SSF47769">
    <property type="entry name" value="SAM/Pointed domain"/>
    <property type="match status" value="1"/>
</dbReference>
<accession>A0A8S2NWA1</accession>
<dbReference type="EMBL" id="CAJOBH010005356">
    <property type="protein sequence ID" value="CAF4021629.1"/>
    <property type="molecule type" value="Genomic_DNA"/>
</dbReference>
<dbReference type="EMBL" id="CAJOBJ010006904">
    <property type="protein sequence ID" value="CAF4072668.1"/>
    <property type="molecule type" value="Genomic_DNA"/>
</dbReference>
<evidence type="ECO:0000256" key="13">
    <source>
        <dbReference type="ARBA" id="ARBA00023137"/>
    </source>
</evidence>
<dbReference type="GO" id="GO:0005524">
    <property type="term" value="F:ATP binding"/>
    <property type="evidence" value="ECO:0007669"/>
    <property type="project" value="UniProtKB-KW"/>
</dbReference>
<evidence type="ECO:0000256" key="2">
    <source>
        <dbReference type="ARBA" id="ARBA00011902"/>
    </source>
</evidence>
<dbReference type="GO" id="GO:0030425">
    <property type="term" value="C:dendrite"/>
    <property type="evidence" value="ECO:0007669"/>
    <property type="project" value="TreeGrafter"/>
</dbReference>
<feature type="non-terminal residue" evidence="21">
    <location>
        <position position="1"/>
    </location>
</feature>
<dbReference type="PANTHER" id="PTHR46877:SF14">
    <property type="entry name" value="RECEPTOR PROTEIN-TYROSINE KINASE"/>
    <property type="match status" value="1"/>
</dbReference>
<organism evidence="21 23">
    <name type="scientific">Rotaria magnacalcarata</name>
    <dbReference type="NCBI Taxonomy" id="392030"/>
    <lineage>
        <taxon>Eukaryota</taxon>
        <taxon>Metazoa</taxon>
        <taxon>Spiralia</taxon>
        <taxon>Gnathifera</taxon>
        <taxon>Rotifera</taxon>
        <taxon>Eurotatoria</taxon>
        <taxon>Bdelloidea</taxon>
        <taxon>Philodinida</taxon>
        <taxon>Philodinidae</taxon>
        <taxon>Rotaria</taxon>
    </lineage>
</organism>
<dbReference type="Proteomes" id="UP000681720">
    <property type="component" value="Unassembled WGS sequence"/>
</dbReference>
<evidence type="ECO:0000259" key="19">
    <source>
        <dbReference type="PROSITE" id="PS50853"/>
    </source>
</evidence>
<evidence type="ECO:0000256" key="6">
    <source>
        <dbReference type="ARBA" id="ARBA00022692"/>
    </source>
</evidence>
<evidence type="ECO:0000313" key="21">
    <source>
        <dbReference type="EMBL" id="CAF4021629.1"/>
    </source>
</evidence>
<dbReference type="AlphaFoldDB" id="A0A8S2NWA1"/>